<dbReference type="Gene3D" id="3.40.50.10380">
    <property type="entry name" value="Malic enzyme, N-terminal domain"/>
    <property type="match status" value="1"/>
</dbReference>
<keyword evidence="2" id="KW-0560">Oxidoreductase</keyword>
<protein>
    <submittedName>
        <fullName evidence="7">Malate dehydrogenase (Oxaloacetate-decarboxylating)</fullName>
    </submittedName>
</protein>
<dbReference type="SUPFAM" id="SSF53223">
    <property type="entry name" value="Aminoacid dehydrogenase-like, N-terminal domain"/>
    <property type="match status" value="1"/>
</dbReference>
<dbReference type="InterPro" id="IPR012302">
    <property type="entry name" value="Malic_NAD-bd"/>
</dbReference>
<dbReference type="Pfam" id="PF00390">
    <property type="entry name" value="malic"/>
    <property type="match status" value="1"/>
</dbReference>
<dbReference type="InterPro" id="IPR046346">
    <property type="entry name" value="Aminoacid_DH-like_N_sf"/>
</dbReference>
<dbReference type="SMART" id="SM01274">
    <property type="entry name" value="malic"/>
    <property type="match status" value="1"/>
</dbReference>
<organism evidence="7 8">
    <name type="scientific">Actinokineospora diospyrosa</name>
    <dbReference type="NCBI Taxonomy" id="103728"/>
    <lineage>
        <taxon>Bacteria</taxon>
        <taxon>Bacillati</taxon>
        <taxon>Actinomycetota</taxon>
        <taxon>Actinomycetes</taxon>
        <taxon>Pseudonocardiales</taxon>
        <taxon>Pseudonocardiaceae</taxon>
        <taxon>Actinokineospora</taxon>
    </lineage>
</organism>
<feature type="domain" description="Malic enzyme NAD-binding" evidence="5">
    <location>
        <begin position="299"/>
        <end position="521"/>
    </location>
</feature>
<evidence type="ECO:0000259" key="6">
    <source>
        <dbReference type="SMART" id="SM01274"/>
    </source>
</evidence>
<dbReference type="Proteomes" id="UP001205185">
    <property type="component" value="Unassembled WGS sequence"/>
</dbReference>
<accession>A0ABT1IGS5</accession>
<gene>
    <name evidence="7" type="ORF">LV75_004357</name>
</gene>
<evidence type="ECO:0000313" key="7">
    <source>
        <dbReference type="EMBL" id="MCP2271843.1"/>
    </source>
</evidence>
<dbReference type="EMBL" id="JAMTCO010000010">
    <property type="protein sequence ID" value="MCP2271843.1"/>
    <property type="molecule type" value="Genomic_DNA"/>
</dbReference>
<evidence type="ECO:0000259" key="5">
    <source>
        <dbReference type="SMART" id="SM00919"/>
    </source>
</evidence>
<dbReference type="InterPro" id="IPR051674">
    <property type="entry name" value="Malate_Decarboxylase"/>
</dbReference>
<dbReference type="SMART" id="SM00919">
    <property type="entry name" value="Malic_M"/>
    <property type="match status" value="1"/>
</dbReference>
<dbReference type="InterPro" id="IPR012301">
    <property type="entry name" value="Malic_N_dom"/>
</dbReference>
<dbReference type="PRINTS" id="PR00072">
    <property type="entry name" value="MALOXRDTASE"/>
</dbReference>
<dbReference type="Gene3D" id="3.40.50.720">
    <property type="entry name" value="NAD(P)-binding Rossmann-like Domain"/>
    <property type="match status" value="1"/>
</dbReference>
<dbReference type="InterPro" id="IPR036291">
    <property type="entry name" value="NAD(P)-bd_dom_sf"/>
</dbReference>
<dbReference type="PANTHER" id="PTHR43237">
    <property type="entry name" value="NADP-DEPENDENT MALIC ENZYME"/>
    <property type="match status" value="1"/>
</dbReference>
<dbReference type="InterPro" id="IPR001891">
    <property type="entry name" value="Malic_OxRdtase"/>
</dbReference>
<comment type="caution">
    <text evidence="7">The sequence shown here is derived from an EMBL/GenBank/DDBJ whole genome shotgun (WGS) entry which is preliminary data.</text>
</comment>
<evidence type="ECO:0000256" key="3">
    <source>
        <dbReference type="RuleBase" id="RU003427"/>
    </source>
</evidence>
<feature type="domain" description="Malic enzyme N-terminal" evidence="6">
    <location>
        <begin position="154"/>
        <end position="287"/>
    </location>
</feature>
<name>A0ABT1IGS5_9PSEU</name>
<dbReference type="InterPro" id="IPR037062">
    <property type="entry name" value="Malic_N_dom_sf"/>
</dbReference>
<evidence type="ECO:0000313" key="8">
    <source>
        <dbReference type="Proteomes" id="UP001205185"/>
    </source>
</evidence>
<comment type="similarity">
    <text evidence="1 3">Belongs to the malic enzymes family.</text>
</comment>
<dbReference type="Pfam" id="PF03949">
    <property type="entry name" value="Malic_M"/>
    <property type="match status" value="1"/>
</dbReference>
<evidence type="ECO:0000256" key="4">
    <source>
        <dbReference type="SAM" id="MobiDB-lite"/>
    </source>
</evidence>
<proteinExistence type="inferred from homology"/>
<reference evidence="7 8" key="1">
    <citation type="submission" date="2022-06" db="EMBL/GenBank/DDBJ databases">
        <title>Genomic Encyclopedia of Archaeal and Bacterial Type Strains, Phase II (KMG-II): from individual species to whole genera.</title>
        <authorList>
            <person name="Goeker M."/>
        </authorList>
    </citation>
    <scope>NUCLEOTIDE SEQUENCE [LARGE SCALE GENOMIC DNA]</scope>
    <source>
        <strain evidence="7 8">DSM 44255</strain>
    </source>
</reference>
<keyword evidence="3" id="KW-0479">Metal-binding</keyword>
<evidence type="ECO:0000256" key="2">
    <source>
        <dbReference type="ARBA" id="ARBA00023002"/>
    </source>
</evidence>
<dbReference type="SUPFAM" id="SSF51735">
    <property type="entry name" value="NAD(P)-binding Rossmann-fold domains"/>
    <property type="match status" value="1"/>
</dbReference>
<evidence type="ECO:0000256" key="1">
    <source>
        <dbReference type="ARBA" id="ARBA00008785"/>
    </source>
</evidence>
<sequence>MDNFCTPQERIRARPKTKIPSKTRTPPAPAPSPAQTPRSTTNPAGSRLTPDSVNNVPPGVKLMPVPGPGYSITVRVEAPPSASAAGDLTSAVGRVGGVITAFDVVESHSDRVVVDITCNAMSANHARDITDAIEALPGVAVRKVSDRTFLMHLGGKIEVTAKVALRNRDDLSRAYTPGVARICQAIAENPDDARRLTIKRNTVAVVTDGSAVLGLGNLGPAAALPVMEGKAALFKKFAGVDAWPVCLDTQDTEEIIRAVELIAPVYGGINLEDIAAPRCFEIEARLREKLDIPVFHDDQHGTAICVVAALRNALRVVGKDMADCKIVVCGVGAAGSAIIRLLLQRGPADVVAVDIDGIVNRDRRNMDANLAWVAQNTNRDNQTGRLHDALVGADVFIGVSAPNLFGAAQVATMAKGAVVFALANPDPEIDPVEAHQHAAVVATGRSDYPNQINNVLAFPGVFRGLLDAQAKTITDAMLLAAADAIADTVDGDRLNPSFIVPSVFDAAVAPAVADAVRKAAQA</sequence>
<feature type="region of interest" description="Disordered" evidence="4">
    <location>
        <begin position="1"/>
        <end position="59"/>
    </location>
</feature>
<keyword evidence="8" id="KW-1185">Reference proteome</keyword>
<dbReference type="PANTHER" id="PTHR43237:SF4">
    <property type="entry name" value="NADP-DEPENDENT MALIC ENZYME"/>
    <property type="match status" value="1"/>
</dbReference>